<comment type="caution">
    <text evidence="4">The sequence shown here is derived from an EMBL/GenBank/DDBJ whole genome shotgun (WGS) entry which is preliminary data.</text>
</comment>
<dbReference type="InterPro" id="IPR031304">
    <property type="entry name" value="SLT_2"/>
</dbReference>
<protein>
    <submittedName>
        <fullName evidence="4">Membrane-bound lytic murein transglycosylase B</fullName>
    </submittedName>
</protein>
<keyword evidence="5" id="KW-1185">Reference proteome</keyword>
<evidence type="ECO:0000256" key="2">
    <source>
        <dbReference type="SAM" id="SignalP"/>
    </source>
</evidence>
<accession>A0ABU1J8R6</accession>
<evidence type="ECO:0000313" key="4">
    <source>
        <dbReference type="EMBL" id="MDR6268822.1"/>
    </source>
</evidence>
<proteinExistence type="predicted"/>
<gene>
    <name evidence="4" type="ORF">JOE69_001060</name>
</gene>
<evidence type="ECO:0000256" key="1">
    <source>
        <dbReference type="SAM" id="MobiDB-lite"/>
    </source>
</evidence>
<dbReference type="PANTHER" id="PTHR30163:SF8">
    <property type="entry name" value="LYTIC MUREIN TRANSGLYCOSYLASE"/>
    <property type="match status" value="1"/>
</dbReference>
<evidence type="ECO:0000313" key="5">
    <source>
        <dbReference type="Proteomes" id="UP001185069"/>
    </source>
</evidence>
<keyword evidence="2" id="KW-0732">Signal</keyword>
<feature type="chain" id="PRO_5047179029" evidence="2">
    <location>
        <begin position="33"/>
        <end position="263"/>
    </location>
</feature>
<dbReference type="SUPFAM" id="SSF53955">
    <property type="entry name" value="Lysozyme-like"/>
    <property type="match status" value="1"/>
</dbReference>
<reference evidence="4 5" key="1">
    <citation type="submission" date="2023-07" db="EMBL/GenBank/DDBJ databases">
        <title>Sequencing the genomes of 1000 actinobacteria strains.</title>
        <authorList>
            <person name="Klenk H.-P."/>
        </authorList>
    </citation>
    <scope>NUCLEOTIDE SEQUENCE [LARGE SCALE GENOMIC DNA]</scope>
    <source>
        <strain evidence="4 5">DSM 14555</strain>
    </source>
</reference>
<feature type="signal peptide" evidence="2">
    <location>
        <begin position="1"/>
        <end position="32"/>
    </location>
</feature>
<dbReference type="RefSeq" id="WP_309796696.1">
    <property type="nucleotide sequence ID" value="NZ_BAAAHY010000006.1"/>
</dbReference>
<name>A0ABU1J8R6_9MICC</name>
<evidence type="ECO:0000259" key="3">
    <source>
        <dbReference type="Pfam" id="PF13406"/>
    </source>
</evidence>
<dbReference type="Proteomes" id="UP001185069">
    <property type="component" value="Unassembled WGS sequence"/>
</dbReference>
<dbReference type="InterPro" id="IPR023346">
    <property type="entry name" value="Lysozyme-like_dom_sf"/>
</dbReference>
<sequence length="263" mass="27139">MNRKLLFAVNFSAIAVIAAVTLWLCIMPKAQASAGSGDAARAAPADSVAENPAEPALPAQGSVSGARADTAWLDTTSASTGIPVRALQAYAAATARVKREQPECGLAWNTLAALGLIESDHARGRLTAKGDAVPKIIGPVLNGNGFAEIPDSDGGAFDGDDRWDRAVGPLQFIPQTWRSYGRDGNGDGVADPQNIDDAALSAAAYLCTAAAETGSSGLRSAAGWSHAILAYNQSSAYLKDIFDAAQRYAAQTQPAVITQQDAP</sequence>
<dbReference type="PANTHER" id="PTHR30163">
    <property type="entry name" value="MEMBRANE-BOUND LYTIC MUREIN TRANSGLYCOSYLASE B"/>
    <property type="match status" value="1"/>
</dbReference>
<dbReference type="EMBL" id="JAVDQF010000001">
    <property type="protein sequence ID" value="MDR6268822.1"/>
    <property type="molecule type" value="Genomic_DNA"/>
</dbReference>
<feature type="region of interest" description="Disordered" evidence="1">
    <location>
        <begin position="43"/>
        <end position="63"/>
    </location>
</feature>
<dbReference type="Pfam" id="PF13406">
    <property type="entry name" value="SLT_2"/>
    <property type="match status" value="1"/>
</dbReference>
<feature type="domain" description="Transglycosylase SLT" evidence="3">
    <location>
        <begin position="166"/>
        <end position="208"/>
    </location>
</feature>
<organism evidence="4 5">
    <name type="scientific">Arthrobacter russicus</name>
    <dbReference type="NCBI Taxonomy" id="172040"/>
    <lineage>
        <taxon>Bacteria</taxon>
        <taxon>Bacillati</taxon>
        <taxon>Actinomycetota</taxon>
        <taxon>Actinomycetes</taxon>
        <taxon>Micrococcales</taxon>
        <taxon>Micrococcaceae</taxon>
        <taxon>Arthrobacter</taxon>
    </lineage>
</organism>
<dbReference type="Gene3D" id="1.10.530.10">
    <property type="match status" value="1"/>
</dbReference>
<dbReference type="InterPro" id="IPR043426">
    <property type="entry name" value="MltB-like"/>
</dbReference>